<dbReference type="PANTHER" id="PTHR48106:SF13">
    <property type="entry name" value="QUINONE OXIDOREDUCTASE-RELATED"/>
    <property type="match status" value="1"/>
</dbReference>
<evidence type="ECO:0000259" key="3">
    <source>
        <dbReference type="Pfam" id="PF00107"/>
    </source>
</evidence>
<dbReference type="InterPro" id="IPR013149">
    <property type="entry name" value="ADH-like_C"/>
</dbReference>
<dbReference type="Pfam" id="PF00107">
    <property type="entry name" value="ADH_zinc_N"/>
    <property type="match status" value="1"/>
</dbReference>
<gene>
    <name evidence="4" type="ORF">Tci_006597</name>
</gene>
<dbReference type="GO" id="GO:0070402">
    <property type="term" value="F:NADPH binding"/>
    <property type="evidence" value="ECO:0007669"/>
    <property type="project" value="TreeGrafter"/>
</dbReference>
<evidence type="ECO:0000313" key="4">
    <source>
        <dbReference type="EMBL" id="GEU34619.1"/>
    </source>
</evidence>
<dbReference type="SUPFAM" id="SSF50129">
    <property type="entry name" value="GroES-like"/>
    <property type="match status" value="1"/>
</dbReference>
<reference evidence="4" key="1">
    <citation type="journal article" date="2019" name="Sci. Rep.">
        <title>Draft genome of Tanacetum cinerariifolium, the natural source of mosquito coil.</title>
        <authorList>
            <person name="Yamashiro T."/>
            <person name="Shiraishi A."/>
            <person name="Satake H."/>
            <person name="Nakayama K."/>
        </authorList>
    </citation>
    <scope>NUCLEOTIDE SEQUENCE</scope>
</reference>
<evidence type="ECO:0000256" key="1">
    <source>
        <dbReference type="ARBA" id="ARBA00022857"/>
    </source>
</evidence>
<dbReference type="InterPro" id="IPR011032">
    <property type="entry name" value="GroES-like_sf"/>
</dbReference>
<sequence length="160" mass="17242">MEAASVVIAVGPGVTSCKVGDIMTYAGFPVSAYAEEHILPAERAVPFVAALRLNLGIQSFTMQPQQVELDCWCVNRQMHTVIGAVSTKAKAVQAKEDGCHHVIIYKEESHVDRVKEITSGKGVNVAYESIGKDTFLGSIECVKPRGYLVTFGMPSGNQTL</sequence>
<comment type="caution">
    <text evidence="4">The sequence shown here is derived from an EMBL/GenBank/DDBJ whole genome shotgun (WGS) entry which is preliminary data.</text>
</comment>
<proteinExistence type="predicted"/>
<protein>
    <recommendedName>
        <fullName evidence="3">Alcohol dehydrogenase-like C-terminal domain-containing protein</fullName>
    </recommendedName>
</protein>
<dbReference type="EMBL" id="BKCJ010000597">
    <property type="protein sequence ID" value="GEU34619.1"/>
    <property type="molecule type" value="Genomic_DNA"/>
</dbReference>
<keyword evidence="1" id="KW-0521">NADP</keyword>
<dbReference type="GO" id="GO:0003960">
    <property type="term" value="F:quinone reductase (NADPH) activity"/>
    <property type="evidence" value="ECO:0007669"/>
    <property type="project" value="TreeGrafter"/>
</dbReference>
<dbReference type="InterPro" id="IPR036291">
    <property type="entry name" value="NAD(P)-bd_dom_sf"/>
</dbReference>
<dbReference type="AlphaFoldDB" id="A0A6L2JCN9"/>
<feature type="domain" description="Alcohol dehydrogenase-like C-terminal" evidence="3">
    <location>
        <begin position="78"/>
        <end position="158"/>
    </location>
</feature>
<dbReference type="PANTHER" id="PTHR48106">
    <property type="entry name" value="QUINONE OXIDOREDUCTASE PIG3-RELATED"/>
    <property type="match status" value="1"/>
</dbReference>
<organism evidence="4">
    <name type="scientific">Tanacetum cinerariifolium</name>
    <name type="common">Dalmatian daisy</name>
    <name type="synonym">Chrysanthemum cinerariifolium</name>
    <dbReference type="NCBI Taxonomy" id="118510"/>
    <lineage>
        <taxon>Eukaryota</taxon>
        <taxon>Viridiplantae</taxon>
        <taxon>Streptophyta</taxon>
        <taxon>Embryophyta</taxon>
        <taxon>Tracheophyta</taxon>
        <taxon>Spermatophyta</taxon>
        <taxon>Magnoliopsida</taxon>
        <taxon>eudicotyledons</taxon>
        <taxon>Gunneridae</taxon>
        <taxon>Pentapetalae</taxon>
        <taxon>asterids</taxon>
        <taxon>campanulids</taxon>
        <taxon>Asterales</taxon>
        <taxon>Asteraceae</taxon>
        <taxon>Asteroideae</taxon>
        <taxon>Anthemideae</taxon>
        <taxon>Anthemidinae</taxon>
        <taxon>Tanacetum</taxon>
    </lineage>
</organism>
<dbReference type="Gene3D" id="3.40.50.720">
    <property type="entry name" value="NAD(P)-binding Rossmann-like Domain"/>
    <property type="match status" value="1"/>
</dbReference>
<dbReference type="GO" id="GO:0005829">
    <property type="term" value="C:cytosol"/>
    <property type="evidence" value="ECO:0007669"/>
    <property type="project" value="TreeGrafter"/>
</dbReference>
<name>A0A6L2JCN9_TANCI</name>
<dbReference type="Gene3D" id="3.90.180.10">
    <property type="entry name" value="Medium-chain alcohol dehydrogenases, catalytic domain"/>
    <property type="match status" value="1"/>
</dbReference>
<evidence type="ECO:0000256" key="2">
    <source>
        <dbReference type="ARBA" id="ARBA00023002"/>
    </source>
</evidence>
<dbReference type="GO" id="GO:0035925">
    <property type="term" value="F:mRNA 3'-UTR AU-rich region binding"/>
    <property type="evidence" value="ECO:0007669"/>
    <property type="project" value="TreeGrafter"/>
</dbReference>
<accession>A0A6L2JCN9</accession>
<dbReference type="SUPFAM" id="SSF51735">
    <property type="entry name" value="NAD(P)-binding Rossmann-fold domains"/>
    <property type="match status" value="1"/>
</dbReference>
<keyword evidence="2" id="KW-0560">Oxidoreductase</keyword>